<evidence type="ECO:0000313" key="1">
    <source>
        <dbReference type="EMBL" id="CEE00816.1"/>
    </source>
</evidence>
<dbReference type="Pfam" id="PF22282">
    <property type="entry name" value="CydS"/>
    <property type="match status" value="1"/>
</dbReference>
<dbReference type="EMBL" id="JXLU01000103">
    <property type="protein sequence ID" value="KIO72113.1"/>
    <property type="molecule type" value="Genomic_DNA"/>
</dbReference>
<dbReference type="AlphaFoldDB" id="A0A090IRV4"/>
<dbReference type="RefSeq" id="WP_375293555.1">
    <property type="nucleotide sequence ID" value="NZ_CCRF01000035.1"/>
</dbReference>
<accession>A0A090IRV4</accession>
<reference evidence="1 4" key="1">
    <citation type="submission" date="2014-07" db="EMBL/GenBank/DDBJ databases">
        <authorList>
            <person name="Wibberg Daniel"/>
        </authorList>
    </citation>
    <scope>NUCLEOTIDE SEQUENCE [LARGE SCALE GENOMIC DNA]</scope>
</reference>
<sequence>MKEFLIFVAPFLVLFATIFFAFWAALQDGYKNKGTPR</sequence>
<dbReference type="InterPro" id="IPR054381">
    <property type="entry name" value="CydS"/>
</dbReference>
<evidence type="ECO:0000313" key="2">
    <source>
        <dbReference type="EMBL" id="KIO72113.1"/>
    </source>
</evidence>
<dbReference type="Proteomes" id="UP000032076">
    <property type="component" value="Unassembled WGS sequence"/>
</dbReference>
<protein>
    <submittedName>
        <fullName evidence="1">Putative membrane protein</fullName>
    </submittedName>
</protein>
<keyword evidence="4" id="KW-1185">Reference proteome</keyword>
<organism evidence="1 4">
    <name type="scientific">Caldibacillus thermoamylovorans</name>
    <dbReference type="NCBI Taxonomy" id="35841"/>
    <lineage>
        <taxon>Bacteria</taxon>
        <taxon>Bacillati</taxon>
        <taxon>Bacillota</taxon>
        <taxon>Bacilli</taxon>
        <taxon>Bacillales</taxon>
        <taxon>Bacillaceae</taxon>
        <taxon>Caldibacillus</taxon>
    </lineage>
</organism>
<evidence type="ECO:0000313" key="3">
    <source>
        <dbReference type="Proteomes" id="UP000032076"/>
    </source>
</evidence>
<gene>
    <name evidence="2" type="ORF">B4167_3088</name>
    <name evidence="1" type="ORF">BT1A1_0969</name>
</gene>
<proteinExistence type="predicted"/>
<dbReference type="GeneID" id="301046295"/>
<dbReference type="STRING" id="35841.B4167_3088"/>
<dbReference type="EMBL" id="CCRF01000035">
    <property type="protein sequence ID" value="CEE00816.1"/>
    <property type="molecule type" value="Genomic_DNA"/>
</dbReference>
<reference evidence="2 3" key="2">
    <citation type="submission" date="2015-01" db="EMBL/GenBank/DDBJ databases">
        <title>Draft Genome Sequences of Four Bacillus thermoamylovorans Strains, Isolated From Food Products.</title>
        <authorList>
            <person name="Krawcyk A.O."/>
            <person name="Berendsen E.M."/>
            <person name="Eijlander R.T."/>
            <person name="de Jong A."/>
            <person name="Wells-Bennik M."/>
            <person name="Kuipers O.P."/>
        </authorList>
    </citation>
    <scope>NUCLEOTIDE SEQUENCE [LARGE SCALE GENOMIC DNA]</scope>
    <source>
        <strain evidence="2 3">B4167</strain>
    </source>
</reference>
<name>A0A090IRV4_9BACI</name>
<dbReference type="Proteomes" id="UP000040576">
    <property type="component" value="Unassembled WGS sequence"/>
</dbReference>
<evidence type="ECO:0000313" key="4">
    <source>
        <dbReference type="Proteomes" id="UP000040576"/>
    </source>
</evidence>
<dbReference type="PATRIC" id="fig|35841.6.peg.2786"/>